<dbReference type="Proteomes" id="UP000078550">
    <property type="component" value="Unassembled WGS sequence"/>
</dbReference>
<feature type="region of interest" description="Disordered" evidence="1">
    <location>
        <begin position="94"/>
        <end position="116"/>
    </location>
</feature>
<feature type="compositionally biased region" description="Basic residues" evidence="1">
    <location>
        <begin position="94"/>
        <end position="107"/>
    </location>
</feature>
<organism evidence="2 3">
    <name type="scientific">Plasmodium ovale wallikeri</name>
    <dbReference type="NCBI Taxonomy" id="864142"/>
    <lineage>
        <taxon>Eukaryota</taxon>
        <taxon>Sar</taxon>
        <taxon>Alveolata</taxon>
        <taxon>Apicomplexa</taxon>
        <taxon>Aconoidasida</taxon>
        <taxon>Haemosporida</taxon>
        <taxon>Plasmodiidae</taxon>
        <taxon>Plasmodium</taxon>
        <taxon>Plasmodium (Plasmodium)</taxon>
    </lineage>
</organism>
<accession>A0A1A8Z481</accession>
<name>A0A1A8Z481_PLAOA</name>
<evidence type="ECO:0000313" key="2">
    <source>
        <dbReference type="EMBL" id="SBT38666.1"/>
    </source>
</evidence>
<dbReference type="AlphaFoldDB" id="A0A1A8Z481"/>
<dbReference type="EMBL" id="FLRE01000138">
    <property type="protein sequence ID" value="SBT38666.1"/>
    <property type="molecule type" value="Genomic_DNA"/>
</dbReference>
<sequence>MESSSAVASTHQRGTSVHLSIASTHSLPLLTHCFSSPTASPHPLLLPIHCFYPSTASTHPLLLPIHCFYPSTASTHPLLLPIVMPNEWQFRAKGKKAARKKKKKKKKTYEQCRKSEKKKKKSSQLLHLTHCNFEIWTQKCCSRGRFYHRILVVLPASTKMSVGNIFPGAPFFSVKGDSSSSSFCLCAIFPSLRFRVLIYETAFR</sequence>
<evidence type="ECO:0000256" key="1">
    <source>
        <dbReference type="SAM" id="MobiDB-lite"/>
    </source>
</evidence>
<reference evidence="3" key="1">
    <citation type="submission" date="2016-05" db="EMBL/GenBank/DDBJ databases">
        <authorList>
            <person name="Naeem Raeece"/>
        </authorList>
    </citation>
    <scope>NUCLEOTIDE SEQUENCE [LARGE SCALE GENOMIC DNA]</scope>
</reference>
<evidence type="ECO:0000313" key="3">
    <source>
        <dbReference type="Proteomes" id="UP000078550"/>
    </source>
</evidence>
<gene>
    <name evidence="2" type="ORF">POVWA2_036300</name>
</gene>
<protein>
    <submittedName>
        <fullName evidence="2">Uncharacterized protein</fullName>
    </submittedName>
</protein>
<proteinExistence type="predicted"/>